<evidence type="ECO:0000259" key="2">
    <source>
        <dbReference type="Pfam" id="PF01882"/>
    </source>
</evidence>
<dbReference type="PANTHER" id="PTHR34351">
    <property type="entry name" value="SLR1927 PROTEIN-RELATED"/>
    <property type="match status" value="1"/>
</dbReference>
<organism evidence="3 4">
    <name type="scientific">Bifidobacterium lemurum</name>
    <dbReference type="NCBI Taxonomy" id="1603886"/>
    <lineage>
        <taxon>Bacteria</taxon>
        <taxon>Bacillati</taxon>
        <taxon>Actinomycetota</taxon>
        <taxon>Actinomycetes</taxon>
        <taxon>Bifidobacteriales</taxon>
        <taxon>Bifidobacteriaceae</taxon>
        <taxon>Bifidobacterium</taxon>
    </lineage>
</organism>
<protein>
    <recommendedName>
        <fullName evidence="2">DUF58 domain-containing protein</fullName>
    </recommendedName>
</protein>
<dbReference type="Proteomes" id="UP000216352">
    <property type="component" value="Unassembled WGS sequence"/>
</dbReference>
<keyword evidence="4" id="KW-1185">Reference proteome</keyword>
<dbReference type="EMBL" id="MWWX01000010">
    <property type="protein sequence ID" value="OZG61269.1"/>
    <property type="molecule type" value="Genomic_DNA"/>
</dbReference>
<gene>
    <name evidence="3" type="ORF">BLEM_1481</name>
</gene>
<accession>A0A261FQ55</accession>
<dbReference type="OrthoDB" id="9812729at2"/>
<feature type="region of interest" description="Disordered" evidence="1">
    <location>
        <begin position="256"/>
        <end position="305"/>
    </location>
</feature>
<sequence length="391" mass="42040">MTVALLSSLGGMRYDASMQVSDRRVKAGDAFSVHMEVSERGAGRFRISGPFVDLPIGRMRTRFAIPRLASGESAVMDVRHVAEARAVLRIGPPLIRQGDPFGFICRERPLTTHACVFVHPATVRLVLPRTGVSHDFEGLANGRVVSDDLDLHGLRPYEFGDDIRHAHWLSSAKSGRLMIRQYEETCRSDTSLTLDVAADHYDSPEEFELAVSVHASIGIACLEQERAIAMHAGTTHIMPHDALALLDAASAIRRNVGDSSDTDDAVSVDVADRTNSADTGTRPRHATADADADADSVGTRTPPHQATADAANLMGETVRYTPRASRYVLVTGSRTSLDRIAHAVMALPHSARRVVVRAALGGSGDVRDLAGFTIVAVGSLDGLPPFSEVII</sequence>
<feature type="domain" description="DUF58" evidence="2">
    <location>
        <begin position="154"/>
        <end position="235"/>
    </location>
</feature>
<evidence type="ECO:0000313" key="3">
    <source>
        <dbReference type="EMBL" id="OZG61269.1"/>
    </source>
</evidence>
<dbReference type="InterPro" id="IPR002881">
    <property type="entry name" value="DUF58"/>
</dbReference>
<dbReference type="STRING" id="1603886.GCA_001895165_00199"/>
<comment type="caution">
    <text evidence="3">The sequence shown here is derived from an EMBL/GenBank/DDBJ whole genome shotgun (WGS) entry which is preliminary data.</text>
</comment>
<dbReference type="RefSeq" id="WP_159431886.1">
    <property type="nucleotide sequence ID" value="NZ_BDIS01000001.1"/>
</dbReference>
<reference evidence="3 4" key="1">
    <citation type="journal article" date="2017" name="BMC Genomics">
        <title>Comparative genomic and phylogenomic analyses of the Bifidobacteriaceae family.</title>
        <authorList>
            <person name="Lugli G.A."/>
            <person name="Milani C."/>
            <person name="Turroni F."/>
            <person name="Duranti S."/>
            <person name="Mancabelli L."/>
            <person name="Mangifesta M."/>
            <person name="Ferrario C."/>
            <person name="Modesto M."/>
            <person name="Mattarelli P."/>
            <person name="Jiri K."/>
            <person name="van Sinderen D."/>
            <person name="Ventura M."/>
        </authorList>
    </citation>
    <scope>NUCLEOTIDE SEQUENCE [LARGE SCALE GENOMIC DNA]</scope>
    <source>
        <strain evidence="3 4">DSM 28807</strain>
    </source>
</reference>
<evidence type="ECO:0000313" key="4">
    <source>
        <dbReference type="Proteomes" id="UP000216352"/>
    </source>
</evidence>
<evidence type="ECO:0000256" key="1">
    <source>
        <dbReference type="SAM" id="MobiDB-lite"/>
    </source>
</evidence>
<dbReference type="AlphaFoldDB" id="A0A261FQ55"/>
<dbReference type="Pfam" id="PF01882">
    <property type="entry name" value="DUF58"/>
    <property type="match status" value="1"/>
</dbReference>
<name>A0A261FQ55_9BIFI</name>
<dbReference type="PANTHER" id="PTHR34351:SF2">
    <property type="entry name" value="DUF58 DOMAIN-CONTAINING PROTEIN"/>
    <property type="match status" value="1"/>
</dbReference>
<proteinExistence type="predicted"/>